<sequence length="89" mass="10387">MKVQTLIKKLFGENAIQDYMDTLDEEEQYSVLEYYSIQRNEDDSEPDYFVKLFVDGLYTIKDINGNVLIHTYETPALKNKLKVLAQSSN</sequence>
<reference evidence="1 2" key="1">
    <citation type="journal article" date="2014" name="Virology">
        <title>Supersize me: Cronobacter sakazakii phage GAP32.</title>
        <authorList>
            <person name="Abbasifar R."/>
            <person name="Griffiths M.W."/>
            <person name="Sabour P.M."/>
            <person name="Ackermann H.-W."/>
            <person name="Vandersteegen K."/>
            <person name="Lavigne R."/>
            <person name="Noben J.-P."/>
            <person name="Villa A.A."/>
            <person name="Abbasifar A."/>
            <person name="Nash J.H.E."/>
            <person name="Kropinski A.M."/>
        </authorList>
    </citation>
    <scope>NUCLEOTIDE SEQUENCE [LARGE SCALE GENOMIC DNA]</scope>
    <source>
        <strain evidence="1">GAP-32</strain>
    </source>
</reference>
<dbReference type="Proteomes" id="UP000000457">
    <property type="component" value="Segment"/>
</dbReference>
<dbReference type="OrthoDB" id="24524at10239"/>
<dbReference type="GeneID" id="13993783"/>
<proteinExistence type="predicted"/>
<name>K4F6E7_9CAUD</name>
<evidence type="ECO:0000313" key="2">
    <source>
        <dbReference type="Proteomes" id="UP000000457"/>
    </source>
</evidence>
<dbReference type="KEGG" id="vg:13993783"/>
<dbReference type="RefSeq" id="YP_006987148.1">
    <property type="nucleotide sequence ID" value="NC_019401.1"/>
</dbReference>
<accession>K4F6E7</accession>
<dbReference type="EMBL" id="JN882285">
    <property type="protein sequence ID" value="AFC21493.1"/>
    <property type="molecule type" value="Genomic_DNA"/>
</dbReference>
<gene>
    <name evidence="1" type="ORF">GAP32_046</name>
</gene>
<evidence type="ECO:0000313" key="1">
    <source>
        <dbReference type="EMBL" id="AFC21493.1"/>
    </source>
</evidence>
<keyword evidence="2" id="KW-1185">Reference proteome</keyword>
<protein>
    <submittedName>
        <fullName evidence="1">Uncharacterized protein</fullName>
    </submittedName>
</protein>
<organism evidence="1 2">
    <name type="scientific">Cronobacter phage vB_CsaM_GAP32</name>
    <dbReference type="NCBI Taxonomy" id="1141136"/>
    <lineage>
        <taxon>Viruses</taxon>
        <taxon>Duplodnaviria</taxon>
        <taxon>Heunggongvirae</taxon>
        <taxon>Uroviricota</taxon>
        <taxon>Caudoviricetes</taxon>
        <taxon>Mimasvirus</taxon>
        <taxon>Mimasvirus GAP32</taxon>
    </lineage>
</organism>